<evidence type="ECO:0000313" key="17">
    <source>
        <dbReference type="Proteomes" id="UP000278746"/>
    </source>
</evidence>
<evidence type="ECO:0000256" key="3">
    <source>
        <dbReference type="ARBA" id="ARBA00022679"/>
    </source>
</evidence>
<feature type="active site" description="Proton acceptor" evidence="11">
    <location>
        <position position="175"/>
    </location>
</feature>
<dbReference type="PRINTS" id="PR00959">
    <property type="entry name" value="MEVGALKINASE"/>
</dbReference>
<dbReference type="GO" id="GO:0005524">
    <property type="term" value="F:ATP binding"/>
    <property type="evidence" value="ECO:0007669"/>
    <property type="project" value="UniProtKB-UniRule"/>
</dbReference>
<sequence length="396" mass="43993">MEQKLYNAMKNAYGHSESDIRLFFAPGRVNLIGEHIDYNGGYVFPCSLSIGTYMAVTKRSDNNIRMTSLNFPEQGTIEFSLDELVYKKEDDWANYPKGVLHEFAKLGKTSAHGFDAVFFGNIPNGAGLSSSASVELVTAVMWDAINGFGLPMVEMVKIGQRAENDFIGVSCGIMDQFAIGMGKEKQAILLDCNTLDYSYSPIDLGEYTLVIANTNKRRGLADSKYNERRRECDEALEAIQTKKRIDFLCDLTSQEFEEVKDAIKNPVAQKRARHAVSENERTKTAAELLKQRDLKGFGELMNASHISLRNDYEVSGKELDALVKAAWTEQSVIGARMTGAGFGGCTVNIIKKEQLDETLDRMKQAYSEATGLQAEFYIAEVGPGAKEITKVKEGER</sequence>
<dbReference type="InterPro" id="IPR022963">
    <property type="entry name" value="Galactokinase_bac"/>
</dbReference>
<dbReference type="Gene3D" id="3.30.230.10">
    <property type="match status" value="1"/>
</dbReference>
<comment type="similarity">
    <text evidence="1 11">Belongs to the GHMP kinase family. GalK subfamily.</text>
</comment>
<dbReference type="OrthoDB" id="250531at2"/>
<evidence type="ECO:0000259" key="15">
    <source>
        <dbReference type="Pfam" id="PF10509"/>
    </source>
</evidence>
<keyword evidence="2 11" id="KW-0963">Cytoplasm</keyword>
<feature type="binding site" evidence="11">
    <location>
        <position position="131"/>
    </location>
    <ligand>
        <name>Mg(2+)</name>
        <dbReference type="ChEBI" id="CHEBI:18420"/>
    </ligand>
</feature>
<keyword evidence="6 11" id="KW-0418">Kinase</keyword>
<evidence type="ECO:0000259" key="13">
    <source>
        <dbReference type="Pfam" id="PF00288"/>
    </source>
</evidence>
<evidence type="ECO:0000256" key="5">
    <source>
        <dbReference type="ARBA" id="ARBA00022741"/>
    </source>
</evidence>
<organism evidence="16 17">
    <name type="scientific">Alteribacter keqinensis</name>
    <dbReference type="NCBI Taxonomy" id="2483800"/>
    <lineage>
        <taxon>Bacteria</taxon>
        <taxon>Bacillati</taxon>
        <taxon>Bacillota</taxon>
        <taxon>Bacilli</taxon>
        <taxon>Bacillales</taxon>
        <taxon>Bacillaceae</taxon>
        <taxon>Alteribacter</taxon>
    </lineage>
</organism>
<keyword evidence="5 11" id="KW-0547">Nucleotide-binding</keyword>
<dbReference type="PROSITE" id="PS00627">
    <property type="entry name" value="GHMP_KINASES_ATP"/>
    <property type="match status" value="1"/>
</dbReference>
<dbReference type="SUPFAM" id="SSF55060">
    <property type="entry name" value="GHMP Kinase, C-terminal domain"/>
    <property type="match status" value="1"/>
</dbReference>
<evidence type="ECO:0000256" key="10">
    <source>
        <dbReference type="ARBA" id="ARBA00023277"/>
    </source>
</evidence>
<dbReference type="InterPro" id="IPR019539">
    <property type="entry name" value="GalKase_N"/>
</dbReference>
<keyword evidence="7 11" id="KW-0067">ATP-binding</keyword>
<dbReference type="AlphaFoldDB" id="A0A3M7TS75"/>
<reference evidence="16 17" key="1">
    <citation type="submission" date="2018-10" db="EMBL/GenBank/DDBJ databases">
        <title>Bacillus Keqinensis sp. nov., a moderately halophilic bacterium isolated from a saline-alkaline lake.</title>
        <authorList>
            <person name="Wang H."/>
        </authorList>
    </citation>
    <scope>NUCLEOTIDE SEQUENCE [LARGE SCALE GENOMIC DNA]</scope>
    <source>
        <strain evidence="16 17">KQ-3</strain>
    </source>
</reference>
<comment type="function">
    <text evidence="11">Catalyzes the transfer of the gamma-phosphate of ATP to D-galactose to form alpha-D-galactose-1-phosphate (Gal-1-P).</text>
</comment>
<dbReference type="InterPro" id="IPR006204">
    <property type="entry name" value="GHMP_kinase_N_dom"/>
</dbReference>
<feature type="domain" description="GHMP kinase C-terminal" evidence="14">
    <location>
        <begin position="285"/>
        <end position="367"/>
    </location>
</feature>
<dbReference type="GO" id="GO:0004335">
    <property type="term" value="F:galactokinase activity"/>
    <property type="evidence" value="ECO:0007669"/>
    <property type="project" value="UniProtKB-UniRule"/>
</dbReference>
<feature type="domain" description="Galactokinase N-terminal" evidence="15">
    <location>
        <begin position="11"/>
        <end position="58"/>
    </location>
</feature>
<evidence type="ECO:0000313" key="16">
    <source>
        <dbReference type="EMBL" id="RNA68508.1"/>
    </source>
</evidence>
<dbReference type="InterPro" id="IPR014721">
    <property type="entry name" value="Ribsml_uS5_D2-typ_fold_subgr"/>
</dbReference>
<dbReference type="PANTHER" id="PTHR10457">
    <property type="entry name" value="MEVALONATE KINASE/GALACTOKINASE"/>
    <property type="match status" value="1"/>
</dbReference>
<dbReference type="Gene3D" id="3.30.70.890">
    <property type="entry name" value="GHMP kinase, C-terminal domain"/>
    <property type="match status" value="1"/>
</dbReference>
<name>A0A3M7TS75_9BACI</name>
<dbReference type="Pfam" id="PF08544">
    <property type="entry name" value="GHMP_kinases_C"/>
    <property type="match status" value="1"/>
</dbReference>
<keyword evidence="9 11" id="KW-0299">Galactose metabolism</keyword>
<dbReference type="GO" id="GO:0000287">
    <property type="term" value="F:magnesium ion binding"/>
    <property type="evidence" value="ECO:0007669"/>
    <property type="project" value="UniProtKB-UniRule"/>
</dbReference>
<dbReference type="Proteomes" id="UP000278746">
    <property type="component" value="Unassembled WGS sequence"/>
</dbReference>
<comment type="subcellular location">
    <subcellularLocation>
        <location evidence="11">Cytoplasm</location>
    </subcellularLocation>
</comment>
<comment type="pathway">
    <text evidence="11">Carbohydrate metabolism; galactose metabolism.</text>
</comment>
<comment type="catalytic activity">
    <reaction evidence="11">
        <text>alpha-D-galactose + ATP = alpha-D-galactose 1-phosphate + ADP + H(+)</text>
        <dbReference type="Rhea" id="RHEA:13553"/>
        <dbReference type="ChEBI" id="CHEBI:15378"/>
        <dbReference type="ChEBI" id="CHEBI:28061"/>
        <dbReference type="ChEBI" id="CHEBI:30616"/>
        <dbReference type="ChEBI" id="CHEBI:58336"/>
        <dbReference type="ChEBI" id="CHEBI:456216"/>
        <dbReference type="EC" id="2.7.1.6"/>
    </reaction>
</comment>
<dbReference type="PANTHER" id="PTHR10457:SF7">
    <property type="entry name" value="GALACTOKINASE-RELATED"/>
    <property type="match status" value="1"/>
</dbReference>
<keyword evidence="17" id="KW-1185">Reference proteome</keyword>
<dbReference type="Pfam" id="PF10509">
    <property type="entry name" value="GalKase_gal_bdg"/>
    <property type="match status" value="1"/>
</dbReference>
<feature type="binding site" evidence="11">
    <location>
        <position position="68"/>
    </location>
    <ligand>
        <name>ATP</name>
        <dbReference type="ChEBI" id="CHEBI:30616"/>
    </ligand>
</feature>
<evidence type="ECO:0000256" key="8">
    <source>
        <dbReference type="ARBA" id="ARBA00022842"/>
    </source>
</evidence>
<dbReference type="SUPFAM" id="SSF54211">
    <property type="entry name" value="Ribosomal protein S5 domain 2-like"/>
    <property type="match status" value="1"/>
</dbReference>
<dbReference type="EC" id="2.7.1.6" evidence="11 12"/>
<keyword evidence="4 11" id="KW-0479">Metal-binding</keyword>
<dbReference type="NCBIfam" id="TIGR00131">
    <property type="entry name" value="gal_kin"/>
    <property type="match status" value="1"/>
</dbReference>
<dbReference type="FunFam" id="3.30.70.890:FF:000001">
    <property type="entry name" value="Galactokinase"/>
    <property type="match status" value="1"/>
</dbReference>
<dbReference type="InterPro" id="IPR020568">
    <property type="entry name" value="Ribosomal_Su5_D2-typ_SF"/>
</dbReference>
<feature type="binding site" evidence="11">
    <location>
        <position position="163"/>
    </location>
    <ligand>
        <name>Mg(2+)</name>
        <dbReference type="ChEBI" id="CHEBI:18420"/>
    </ligand>
</feature>
<dbReference type="UniPathway" id="UPA00214"/>
<dbReference type="PIRSF" id="PIRSF000530">
    <property type="entry name" value="Galactokinase"/>
    <property type="match status" value="1"/>
</dbReference>
<keyword evidence="8 11" id="KW-0460">Magnesium</keyword>
<evidence type="ECO:0000256" key="1">
    <source>
        <dbReference type="ARBA" id="ARBA00006566"/>
    </source>
</evidence>
<evidence type="ECO:0000256" key="6">
    <source>
        <dbReference type="ARBA" id="ARBA00022777"/>
    </source>
</evidence>
<dbReference type="GO" id="GO:0005829">
    <property type="term" value="C:cytosol"/>
    <property type="evidence" value="ECO:0007669"/>
    <property type="project" value="TreeGrafter"/>
</dbReference>
<dbReference type="InterPro" id="IPR006206">
    <property type="entry name" value="Mevalonate/galactokinase"/>
</dbReference>
<comment type="caution">
    <text evidence="16">The sequence shown here is derived from an EMBL/GenBank/DDBJ whole genome shotgun (WGS) entry which is preliminary data.</text>
</comment>
<accession>A0A3M7TS75</accession>
<evidence type="ECO:0000256" key="4">
    <source>
        <dbReference type="ARBA" id="ARBA00022723"/>
    </source>
</evidence>
<dbReference type="InterPro" id="IPR006203">
    <property type="entry name" value="GHMP_knse_ATP-bd_CS"/>
</dbReference>
<dbReference type="PROSITE" id="PS00106">
    <property type="entry name" value="GALACTOKINASE"/>
    <property type="match status" value="1"/>
</dbReference>
<dbReference type="FunFam" id="3.30.230.10:FF:000017">
    <property type="entry name" value="Galactokinase"/>
    <property type="match status" value="1"/>
</dbReference>
<dbReference type="Pfam" id="PF00288">
    <property type="entry name" value="GHMP_kinases_N"/>
    <property type="match status" value="1"/>
</dbReference>
<dbReference type="InterPro" id="IPR036554">
    <property type="entry name" value="GHMP_kinase_C_sf"/>
</dbReference>
<feature type="binding site" evidence="11">
    <location>
        <begin position="34"/>
        <end position="37"/>
    </location>
    <ligand>
        <name>substrate</name>
    </ligand>
</feature>
<evidence type="ECO:0000256" key="12">
    <source>
        <dbReference type="NCBIfam" id="TIGR00131"/>
    </source>
</evidence>
<keyword evidence="10 11" id="KW-0119">Carbohydrate metabolism</keyword>
<evidence type="ECO:0000256" key="2">
    <source>
        <dbReference type="ARBA" id="ARBA00022490"/>
    </source>
</evidence>
<evidence type="ECO:0000256" key="7">
    <source>
        <dbReference type="ARBA" id="ARBA00022840"/>
    </source>
</evidence>
<evidence type="ECO:0000256" key="9">
    <source>
        <dbReference type="ARBA" id="ARBA00023144"/>
    </source>
</evidence>
<dbReference type="GO" id="GO:0006012">
    <property type="term" value="P:galactose metabolic process"/>
    <property type="evidence" value="ECO:0007669"/>
    <property type="project" value="UniProtKB-UniRule"/>
</dbReference>
<dbReference type="InterPro" id="IPR019741">
    <property type="entry name" value="Galactokinase_CS"/>
</dbReference>
<feature type="domain" description="GHMP kinase N-terminal" evidence="13">
    <location>
        <begin position="94"/>
        <end position="183"/>
    </location>
</feature>
<protein>
    <recommendedName>
        <fullName evidence="11 12">Galactokinase</fullName>
        <ecNumber evidence="11 12">2.7.1.6</ecNumber>
    </recommendedName>
    <alternativeName>
        <fullName evidence="11">Galactose kinase</fullName>
    </alternativeName>
</protein>
<evidence type="ECO:0000256" key="11">
    <source>
        <dbReference type="HAMAP-Rule" id="MF_00246"/>
    </source>
</evidence>
<proteinExistence type="inferred from homology"/>
<feature type="binding site" evidence="11">
    <location>
        <position position="225"/>
    </location>
    <ligand>
        <name>substrate</name>
    </ligand>
</feature>
<dbReference type="PRINTS" id="PR00473">
    <property type="entry name" value="GALCTOKINASE"/>
</dbReference>
<dbReference type="HAMAP" id="MF_00246">
    <property type="entry name" value="Galactokinase"/>
    <property type="match status" value="1"/>
</dbReference>
<dbReference type="EMBL" id="RHIB01000001">
    <property type="protein sequence ID" value="RNA68508.1"/>
    <property type="molecule type" value="Genomic_DNA"/>
</dbReference>
<keyword evidence="3 11" id="KW-0808">Transferase</keyword>
<feature type="site" description="Transition state stabilizer" evidence="11">
    <location>
        <position position="28"/>
    </location>
</feature>
<feature type="binding site" evidence="11">
    <location>
        <begin position="125"/>
        <end position="131"/>
    </location>
    <ligand>
        <name>ATP</name>
        <dbReference type="ChEBI" id="CHEBI:30616"/>
    </ligand>
</feature>
<gene>
    <name evidence="11" type="primary">galK</name>
    <name evidence="16" type="ORF">EBO34_00605</name>
</gene>
<dbReference type="InterPro" id="IPR013750">
    <property type="entry name" value="GHMP_kinase_C_dom"/>
</dbReference>
<dbReference type="InterPro" id="IPR000705">
    <property type="entry name" value="Galactokinase"/>
</dbReference>
<dbReference type="RefSeq" id="WP_122896033.1">
    <property type="nucleotide sequence ID" value="NZ_RHIB01000001.1"/>
</dbReference>
<evidence type="ECO:0000259" key="14">
    <source>
        <dbReference type="Pfam" id="PF08544"/>
    </source>
</evidence>
<dbReference type="NCBIfam" id="NF003705">
    <property type="entry name" value="PRK05322.1"/>
    <property type="match status" value="1"/>
</dbReference>